<sequence>MHNWFVIHLGDALLAGPDFDDLQLELTEIYEQAGKPADMAAFYRHETSASLFCSVSVYLSPAFSAHAEALYATPCPKPESFGLTFFAGSTDLEIN</sequence>
<dbReference type="AlphaFoldDB" id="A0AAW8B2N9"/>
<reference evidence="1" key="2">
    <citation type="submission" date="2023-08" db="EMBL/GenBank/DDBJ databases">
        <authorList>
            <person name="Luo J."/>
        </authorList>
    </citation>
    <scope>NUCLEOTIDE SEQUENCE</scope>
    <source>
        <strain evidence="1">DSM 25064</strain>
    </source>
</reference>
<keyword evidence="2" id="KW-1185">Reference proteome</keyword>
<accession>A0AAW8B2N9</accession>
<comment type="caution">
    <text evidence="1">The sequence shown here is derived from an EMBL/GenBank/DDBJ whole genome shotgun (WGS) entry which is preliminary data.</text>
</comment>
<reference evidence="1" key="1">
    <citation type="journal article" date="2010" name="Int. J. Syst. Evol. Microbiol.">
        <title>Porticoccus litoralis gen. nov., sp. nov., a gammaproteobacterium isolated from the Yellow Sea.</title>
        <authorList>
            <person name="Oh H.M."/>
            <person name="Kim H."/>
            <person name="Kim K.M."/>
            <person name="Min G.S."/>
            <person name="Cho J.C."/>
        </authorList>
    </citation>
    <scope>NUCLEOTIDE SEQUENCE</scope>
    <source>
        <strain evidence="1">DSM 25064</strain>
    </source>
</reference>
<dbReference type="Proteomes" id="UP001178354">
    <property type="component" value="Unassembled WGS sequence"/>
</dbReference>
<organism evidence="1 2">
    <name type="scientific">Porticoccus litoralis</name>
    <dbReference type="NCBI Taxonomy" id="434086"/>
    <lineage>
        <taxon>Bacteria</taxon>
        <taxon>Pseudomonadati</taxon>
        <taxon>Pseudomonadota</taxon>
        <taxon>Gammaproteobacteria</taxon>
        <taxon>Cellvibrionales</taxon>
        <taxon>Porticoccaceae</taxon>
        <taxon>Porticoccus</taxon>
    </lineage>
</organism>
<evidence type="ECO:0008006" key="3">
    <source>
        <dbReference type="Google" id="ProtNLM"/>
    </source>
</evidence>
<proteinExistence type="predicted"/>
<dbReference type="RefSeq" id="WP_305169821.1">
    <property type="nucleotide sequence ID" value="NZ_JAUUUU010000002.1"/>
</dbReference>
<protein>
    <recommendedName>
        <fullName evidence="3">DUF4288 domain-containing protein</fullName>
    </recommendedName>
</protein>
<name>A0AAW8B2N9_9GAMM</name>
<evidence type="ECO:0000313" key="2">
    <source>
        <dbReference type="Proteomes" id="UP001178354"/>
    </source>
</evidence>
<dbReference type="EMBL" id="JAUUUU010000002">
    <property type="protein sequence ID" value="MDP1520255.1"/>
    <property type="molecule type" value="Genomic_DNA"/>
</dbReference>
<gene>
    <name evidence="1" type="ORF">Q8A57_04660</name>
</gene>
<evidence type="ECO:0000313" key="1">
    <source>
        <dbReference type="EMBL" id="MDP1520255.1"/>
    </source>
</evidence>